<accession>A0ABM3MJ88</accession>
<feature type="compositionally biased region" description="Basic and acidic residues" evidence="1">
    <location>
        <begin position="430"/>
        <end position="443"/>
    </location>
</feature>
<organism evidence="2 3">
    <name type="scientific">Galleria mellonella</name>
    <name type="common">Greater wax moth</name>
    <dbReference type="NCBI Taxonomy" id="7137"/>
    <lineage>
        <taxon>Eukaryota</taxon>
        <taxon>Metazoa</taxon>
        <taxon>Ecdysozoa</taxon>
        <taxon>Arthropoda</taxon>
        <taxon>Hexapoda</taxon>
        <taxon>Insecta</taxon>
        <taxon>Pterygota</taxon>
        <taxon>Neoptera</taxon>
        <taxon>Endopterygota</taxon>
        <taxon>Lepidoptera</taxon>
        <taxon>Glossata</taxon>
        <taxon>Ditrysia</taxon>
        <taxon>Pyraloidea</taxon>
        <taxon>Pyralidae</taxon>
        <taxon>Galleriinae</taxon>
        <taxon>Galleria</taxon>
    </lineage>
</organism>
<feature type="region of interest" description="Disordered" evidence="1">
    <location>
        <begin position="419"/>
        <end position="452"/>
    </location>
</feature>
<evidence type="ECO:0000256" key="1">
    <source>
        <dbReference type="SAM" id="MobiDB-lite"/>
    </source>
</evidence>
<dbReference type="GeneID" id="113514484"/>
<gene>
    <name evidence="3" type="primary">LOC113514484</name>
</gene>
<evidence type="ECO:0000313" key="2">
    <source>
        <dbReference type="Proteomes" id="UP001652740"/>
    </source>
</evidence>
<reference evidence="3" key="1">
    <citation type="submission" date="2025-08" db="UniProtKB">
        <authorList>
            <consortium name="RefSeq"/>
        </authorList>
    </citation>
    <scope>IDENTIFICATION</scope>
    <source>
        <tissue evidence="3">Whole larvae</tissue>
    </source>
</reference>
<dbReference type="RefSeq" id="XP_052751239.1">
    <property type="nucleotide sequence ID" value="XM_052895279.1"/>
</dbReference>
<evidence type="ECO:0000313" key="3">
    <source>
        <dbReference type="RefSeq" id="XP_052751239.1"/>
    </source>
</evidence>
<sequence>MSQNSSHEQTEVNNAECLEVIREEQCSLKVSSFNIDATSKIITKNNTYKDPCGDCTYKETLNSLNGKINTENLEKLIDQKEQQLRAEFQRHLKKEMNSLKEKFDYILQNEQIRSSYMLREAYRERQEKIKALQTQLECKNFAGLMFVMCSERRKSKLEKLSLIEEYTNYIRALQEILKEGQSLILNLSRGYKTAARVDHEWREKMKKIVNEFQSYVYHYGGKTPESNQYFFDLPHLLETKTPVIDNSDEDPCTYEDEDQSNNTDKVIEPHDNKTWWGRLDDDCRPFVMFGDMADFQPPRRREVLRAVKATKTAPKKWKEYAFNDMYVMASCPNADVIKDDYVKRLSEAGKWECQAVQTQERVSNTSITTRRMTSVDIRGNMGSILKIITSNVTEPVTKATLLGARDSMEIASTTKLTSMIESCDNEPSEEVAKTDPELKKVNSTDEEEEDESLSALGSIHNDSLQVIGSHVPDRDHKINYEKVCPMEKCQRMQVDSFIRTLPPYMRANPFTYFEQTYDDYEVCTPEQLEILRQRISEKKTKEKEVSILDEYPLAEWTPSVEGVAIQTSNISMSLPPCTCRTPSPTPASSTSAIFRLENLISVKQELDNIKKECFYDSGIEFNRFQVIGQGNNTVTTKTKEDFSKSRLQSIKKILKKHPSLCDIFQANTLC</sequence>
<dbReference type="Proteomes" id="UP001652740">
    <property type="component" value="Unplaced"/>
</dbReference>
<keyword evidence="2" id="KW-1185">Reference proteome</keyword>
<name>A0ABM3MJ88_GALME</name>
<proteinExistence type="predicted"/>
<protein>
    <submittedName>
        <fullName evidence="3">Uncharacterized protein LOC113514484</fullName>
    </submittedName>
</protein>